<proteinExistence type="predicted"/>
<sequence length="68" mass="7468">PEYLAHVVEVVDKYGDEVDFDQLGHVLRQLGVMFWTACDSGAIESATHATYAAHFADILCALLRAFVA</sequence>
<evidence type="ECO:0000313" key="1">
    <source>
        <dbReference type="EMBL" id="JAA91281.1"/>
    </source>
</evidence>
<reference evidence="1" key="2">
    <citation type="submission" date="2013-05" db="EMBL/GenBank/DDBJ databases">
        <authorList>
            <person name="Carter J.-M."/>
            <person name="Baker S.C."/>
            <person name="Pink R."/>
            <person name="Carter D.R.F."/>
            <person name="Collins A."/>
            <person name="Tomlin J."/>
            <person name="Gibbs M."/>
            <person name="Breuker C.J."/>
        </authorList>
    </citation>
    <scope>NUCLEOTIDE SEQUENCE</scope>
    <source>
        <tissue evidence="1">Ovary</tissue>
    </source>
</reference>
<reference evidence="1" key="1">
    <citation type="journal article" date="2013" name="BMC Genomics">
        <title>Unscrambling butterfly oogenesis.</title>
        <authorList>
            <person name="Carter J.M."/>
            <person name="Baker S.C."/>
            <person name="Pink R."/>
            <person name="Carter D.R."/>
            <person name="Collins A."/>
            <person name="Tomlin J."/>
            <person name="Gibbs M."/>
            <person name="Breuker C.J."/>
        </authorList>
    </citation>
    <scope>NUCLEOTIDE SEQUENCE</scope>
    <source>
        <tissue evidence="1">Ovary</tissue>
    </source>
</reference>
<feature type="non-terminal residue" evidence="1">
    <location>
        <position position="1"/>
    </location>
</feature>
<dbReference type="AlphaFoldDB" id="S4PF56"/>
<name>S4PF56_9NEOP</name>
<organism evidence="1">
    <name type="scientific">Pararge aegeria</name>
    <name type="common">speckled wood butterfly</name>
    <dbReference type="NCBI Taxonomy" id="116150"/>
    <lineage>
        <taxon>Eukaryota</taxon>
        <taxon>Metazoa</taxon>
        <taxon>Ecdysozoa</taxon>
        <taxon>Arthropoda</taxon>
        <taxon>Hexapoda</taxon>
        <taxon>Insecta</taxon>
        <taxon>Pterygota</taxon>
        <taxon>Neoptera</taxon>
        <taxon>Endopterygota</taxon>
        <taxon>Lepidoptera</taxon>
        <taxon>Glossata</taxon>
        <taxon>Ditrysia</taxon>
        <taxon>Papilionoidea</taxon>
        <taxon>Nymphalidae</taxon>
        <taxon>Satyrinae</taxon>
        <taxon>Satyrini</taxon>
        <taxon>Parargina</taxon>
        <taxon>Pararge</taxon>
    </lineage>
</organism>
<accession>S4PF56</accession>
<dbReference type="EMBL" id="GAIX01001279">
    <property type="protein sequence ID" value="JAA91281.1"/>
    <property type="molecule type" value="Transcribed_RNA"/>
</dbReference>
<feature type="non-terminal residue" evidence="1">
    <location>
        <position position="68"/>
    </location>
</feature>
<protein>
    <submittedName>
        <fullName evidence="1">Uncharacterized protein</fullName>
    </submittedName>
</protein>